<evidence type="ECO:0000313" key="4">
    <source>
        <dbReference type="Proteomes" id="UP000050488"/>
    </source>
</evidence>
<keyword evidence="4" id="KW-1185">Reference proteome</keyword>
<reference evidence="3 4" key="1">
    <citation type="submission" date="2015-10" db="EMBL/GenBank/DDBJ databases">
        <title>Corynebacteirum lowii and Corynebacterium oculi species nova, derived from human clinical disease and and emended description of Corynebacterium mastiditis.</title>
        <authorList>
            <person name="Bernard K."/>
            <person name="Pacheco A.L."/>
            <person name="Mcdougall C."/>
            <person name="Burtx T."/>
            <person name="Weibe D."/>
            <person name="Tyler S."/>
            <person name="Olson A.B."/>
            <person name="Cnockaert M."/>
            <person name="Eguchi H."/>
            <person name="Kuwahara T."/>
            <person name="Nakayama-Imaohji H."/>
            <person name="Boudewijins M."/>
            <person name="Van Hoecke F."/>
            <person name="Bernier A.-M."/>
            <person name="Vandamme P."/>
        </authorList>
    </citation>
    <scope>NUCLEOTIDE SEQUENCE [LARGE SCALE GENOMIC DNA]</scope>
    <source>
        <strain evidence="3 4">NML 130206</strain>
    </source>
</reference>
<dbReference type="OrthoDB" id="4407663at2"/>
<keyword evidence="3" id="KW-0378">Hydrolase</keyword>
<dbReference type="GO" id="GO:0080120">
    <property type="term" value="P:CAAX-box protein maturation"/>
    <property type="evidence" value="ECO:0007669"/>
    <property type="project" value="UniProtKB-ARBA"/>
</dbReference>
<keyword evidence="1" id="KW-0812">Transmembrane</keyword>
<keyword evidence="1" id="KW-0472">Membrane</keyword>
<dbReference type="PATRIC" id="fig|1544413.3.peg.123"/>
<keyword evidence="3" id="KW-0645">Protease</keyword>
<dbReference type="InterPro" id="IPR003675">
    <property type="entry name" value="Rce1/LyrA-like_dom"/>
</dbReference>
<name>A0A0Q1E344_9CORY</name>
<evidence type="ECO:0000313" key="3">
    <source>
        <dbReference type="EMBL" id="KQB87073.1"/>
    </source>
</evidence>
<evidence type="ECO:0000259" key="2">
    <source>
        <dbReference type="Pfam" id="PF02517"/>
    </source>
</evidence>
<feature type="transmembrane region" description="Helical" evidence="1">
    <location>
        <begin position="131"/>
        <end position="164"/>
    </location>
</feature>
<protein>
    <submittedName>
        <fullName evidence="3">CAAX amino terminal protease self-immunity</fullName>
    </submittedName>
</protein>
<sequence>MLPLLSASALLFLAGRVGLGSGWFYAATLGSGLALLLGWRYCAPRTRLSLADAPVGLLAGLLLLLPSAVATVLMARIPLFAPLFEQVTGLLGESALHPWQAVALFLVVLLNATAEELFFREALPTRLSRYPAAISVLLYAAMTTVFGVVLLPVAAVVLATAMYLLRTRTGGITAPIVAHIVWTSGMIGVVAALG</sequence>
<dbReference type="Proteomes" id="UP000050488">
    <property type="component" value="Unassembled WGS sequence"/>
</dbReference>
<dbReference type="GO" id="GO:0004175">
    <property type="term" value="F:endopeptidase activity"/>
    <property type="evidence" value="ECO:0007669"/>
    <property type="project" value="UniProtKB-ARBA"/>
</dbReference>
<dbReference type="RefSeq" id="WP_055174856.1">
    <property type="nucleotide sequence ID" value="NZ_JAUSQY010000001.1"/>
</dbReference>
<dbReference type="Pfam" id="PF02517">
    <property type="entry name" value="Rce1-like"/>
    <property type="match status" value="1"/>
</dbReference>
<gene>
    <name evidence="3" type="ORF">Clow_00120</name>
</gene>
<accession>A0A0Q1E344</accession>
<comment type="caution">
    <text evidence="3">The sequence shown here is derived from an EMBL/GenBank/DDBJ whole genome shotgun (WGS) entry which is preliminary data.</text>
</comment>
<dbReference type="STRING" id="1544413.Clow_00120"/>
<keyword evidence="1" id="KW-1133">Transmembrane helix</keyword>
<organism evidence="3 4">
    <name type="scientific">Corynebacterium lowii</name>
    <dbReference type="NCBI Taxonomy" id="1544413"/>
    <lineage>
        <taxon>Bacteria</taxon>
        <taxon>Bacillati</taxon>
        <taxon>Actinomycetota</taxon>
        <taxon>Actinomycetes</taxon>
        <taxon>Mycobacteriales</taxon>
        <taxon>Corynebacteriaceae</taxon>
        <taxon>Corynebacterium</taxon>
    </lineage>
</organism>
<dbReference type="AlphaFoldDB" id="A0A0Q1E344"/>
<proteinExistence type="predicted"/>
<feature type="transmembrane region" description="Helical" evidence="1">
    <location>
        <begin position="24"/>
        <end position="43"/>
    </location>
</feature>
<evidence type="ECO:0000256" key="1">
    <source>
        <dbReference type="SAM" id="Phobius"/>
    </source>
</evidence>
<feature type="transmembrane region" description="Helical" evidence="1">
    <location>
        <begin position="99"/>
        <end position="119"/>
    </location>
</feature>
<dbReference type="EMBL" id="LKEV01000001">
    <property type="protein sequence ID" value="KQB87073.1"/>
    <property type="molecule type" value="Genomic_DNA"/>
</dbReference>
<feature type="transmembrane region" description="Helical" evidence="1">
    <location>
        <begin position="55"/>
        <end position="79"/>
    </location>
</feature>
<feature type="domain" description="CAAX prenyl protease 2/Lysostaphin resistance protein A-like" evidence="2">
    <location>
        <begin position="98"/>
        <end position="183"/>
    </location>
</feature>
<dbReference type="GO" id="GO:0006508">
    <property type="term" value="P:proteolysis"/>
    <property type="evidence" value="ECO:0007669"/>
    <property type="project" value="UniProtKB-KW"/>
</dbReference>
<feature type="transmembrane region" description="Helical" evidence="1">
    <location>
        <begin position="176"/>
        <end position="193"/>
    </location>
</feature>